<keyword evidence="3" id="KW-1185">Reference proteome</keyword>
<evidence type="ECO:0008006" key="5">
    <source>
        <dbReference type="Google" id="ProtNLM"/>
    </source>
</evidence>
<dbReference type="EMBL" id="JALP01000060">
    <property type="protein sequence ID" value="THG91644.1"/>
    <property type="molecule type" value="Genomic_DNA"/>
</dbReference>
<dbReference type="STRING" id="1218173.BALCAV_0217190"/>
<dbReference type="OrthoDB" id="2052976at2"/>
<dbReference type="Proteomes" id="UP000002754">
    <property type="component" value="Unassembled WGS sequence"/>
</dbReference>
<evidence type="ECO:0000313" key="1">
    <source>
        <dbReference type="EMBL" id="KGA96287.1"/>
    </source>
</evidence>
<proteinExistence type="predicted"/>
<evidence type="ECO:0000313" key="3">
    <source>
        <dbReference type="Proteomes" id="UP000002754"/>
    </source>
</evidence>
<dbReference type="eggNOG" id="COG0438">
    <property type="taxonomic scope" value="Bacteria"/>
</dbReference>
<dbReference type="Gene3D" id="3.40.50.2000">
    <property type="entry name" value="Glycogen Phosphorylase B"/>
    <property type="match status" value="1"/>
</dbReference>
<dbReference type="SUPFAM" id="SSF53756">
    <property type="entry name" value="UDP-Glycosyltransferase/glycogen phosphorylase"/>
    <property type="match status" value="1"/>
</dbReference>
<name>A0A094YS48_ALKAL</name>
<gene>
    <name evidence="2" type="ORF">AJ85_03745</name>
    <name evidence="1" type="ORF">BALCAV_0217190</name>
</gene>
<sequence>MKIALICPSNMMYMPYIDNYIKILQESNCNYDIILWDRFHLDSAENKYQYRDSKIGHKRNYFDYLKYKHFIKEKLTETKYERIIVFGLQISYFLYRDLINNYSEKYIIDIRDYNRISKFCNLKKLIEHSSFTVISSLGYKKWLPESNKLVLNHNTNLESVNLINEFQLNLTKNEINIAYIGALRDYNININFINALKNSKNFRLEYHGHGEINNDLINHLEKYNIKNVFLTGKYLREEEPSLYLKSSLVNALIPNNDINSKTLMPNRFYNAAIYGKPVICYSGSFLAEQVKKYSLGLVIQSFGTLEIKIREYLNNFNQADYESGRKLFLNEAINDNRNFKHKLEEFI</sequence>
<reference evidence="2 4" key="2">
    <citation type="submission" date="2014-01" db="EMBL/GenBank/DDBJ databases">
        <title>Draft genome sequencing of Bacillus alcalophilus CGMCC 1.3604.</title>
        <authorList>
            <person name="Yang J."/>
            <person name="Diao L."/>
            <person name="Yang S."/>
        </authorList>
    </citation>
    <scope>NUCLEOTIDE SEQUENCE [LARGE SCALE GENOMIC DNA]</scope>
    <source>
        <strain evidence="2 4">CGMCC 1.3604</strain>
    </source>
</reference>
<organism evidence="1 3">
    <name type="scientific">Alkalihalobacillus alcalophilus ATCC 27647 = CGMCC 1.3604</name>
    <dbReference type="NCBI Taxonomy" id="1218173"/>
    <lineage>
        <taxon>Bacteria</taxon>
        <taxon>Bacillati</taxon>
        <taxon>Bacillota</taxon>
        <taxon>Bacilli</taxon>
        <taxon>Bacillales</taxon>
        <taxon>Bacillaceae</taxon>
        <taxon>Alkalihalobacillus</taxon>
    </lineage>
</organism>
<reference evidence="1 3" key="1">
    <citation type="journal article" date="2014" name="Genome Announc.">
        <title>Draft Genome Sequence of Bacillus alcalophilus AV1934, a Classic Alkaliphile Isolated from Human Feces in 1934.</title>
        <authorList>
            <person name="Attie O."/>
            <person name="Jayaprakash A."/>
            <person name="Shah H."/>
            <person name="Paulsen I.T."/>
            <person name="Morino M."/>
            <person name="Takahashi Y."/>
            <person name="Narumi I."/>
            <person name="Sachidanandam R."/>
            <person name="Satoh K."/>
            <person name="Ito M."/>
            <person name="Krulwich T.A."/>
        </authorList>
    </citation>
    <scope>NUCLEOTIDE SEQUENCE [LARGE SCALE GENOMIC DNA]</scope>
    <source>
        <strain evidence="1 3">AV1934</strain>
    </source>
</reference>
<dbReference type="RefSeq" id="WP_003320913.1">
    <property type="nucleotide sequence ID" value="NZ_ALPT02000069.1"/>
</dbReference>
<accession>A0A094YS48</accession>
<evidence type="ECO:0000313" key="2">
    <source>
        <dbReference type="EMBL" id="THG91644.1"/>
    </source>
</evidence>
<evidence type="ECO:0000313" key="4">
    <source>
        <dbReference type="Proteomes" id="UP000297014"/>
    </source>
</evidence>
<dbReference type="AlphaFoldDB" id="A0A094YS48"/>
<dbReference type="Proteomes" id="UP000297014">
    <property type="component" value="Unassembled WGS sequence"/>
</dbReference>
<dbReference type="EMBL" id="ALPT02000069">
    <property type="protein sequence ID" value="KGA96287.1"/>
    <property type="molecule type" value="Genomic_DNA"/>
</dbReference>
<protein>
    <recommendedName>
        <fullName evidence="5">Capsular biosynthesis protein</fullName>
    </recommendedName>
</protein>
<comment type="caution">
    <text evidence="1">The sequence shown here is derived from an EMBL/GenBank/DDBJ whole genome shotgun (WGS) entry which is preliminary data.</text>
</comment>